<dbReference type="Pfam" id="PF08526">
    <property type="entry name" value="PAD_N"/>
    <property type="match status" value="1"/>
</dbReference>
<dbReference type="InterPro" id="IPR038685">
    <property type="entry name" value="PAD_N_sf"/>
</dbReference>
<evidence type="ECO:0000259" key="2">
    <source>
        <dbReference type="Pfam" id="PF08526"/>
    </source>
</evidence>
<organism evidence="4 5">
    <name type="scientific">Rousettus aegyptiacus</name>
    <name type="common">Egyptian fruit bat</name>
    <name type="synonym">Pteropus aegyptiacus</name>
    <dbReference type="NCBI Taxonomy" id="9407"/>
    <lineage>
        <taxon>Eukaryota</taxon>
        <taxon>Metazoa</taxon>
        <taxon>Chordata</taxon>
        <taxon>Craniata</taxon>
        <taxon>Vertebrata</taxon>
        <taxon>Euteleostomi</taxon>
        <taxon>Mammalia</taxon>
        <taxon>Eutheria</taxon>
        <taxon>Laurasiatheria</taxon>
        <taxon>Chiroptera</taxon>
        <taxon>Yinpterochiroptera</taxon>
        <taxon>Pteropodoidea</taxon>
        <taxon>Pteropodidae</taxon>
        <taxon>Rousettinae</taxon>
        <taxon>Rousettus</taxon>
    </lineage>
</organism>
<dbReference type="CDD" id="cd04214">
    <property type="entry name" value="PAD_N"/>
    <property type="match status" value="1"/>
</dbReference>
<proteinExistence type="predicted"/>
<dbReference type="InterPro" id="IPR013733">
    <property type="entry name" value="Prot_Arg_deaminase_cen_dom"/>
</dbReference>
<dbReference type="Gene3D" id="2.60.40.1700">
    <property type="entry name" value="Protein-arginine deiminase, central domain"/>
    <property type="match status" value="1"/>
</dbReference>
<protein>
    <submittedName>
        <fullName evidence="4">Peptidyl arginine deiminase 1</fullName>
    </submittedName>
</protein>
<dbReference type="InterPro" id="IPR013732">
    <property type="entry name" value="PAD_N"/>
</dbReference>
<dbReference type="InterPro" id="IPR004303">
    <property type="entry name" value="PAD"/>
</dbReference>
<dbReference type="Gene3D" id="2.60.40.1860">
    <property type="entry name" value="Protein-arginine deiminase, N-terminal domain"/>
    <property type="match status" value="1"/>
</dbReference>
<accession>A0A7J8KDV1</accession>
<evidence type="ECO:0000313" key="4">
    <source>
        <dbReference type="EMBL" id="KAF6507018.1"/>
    </source>
</evidence>
<name>A0A7J8KDV1_ROUAE</name>
<keyword evidence="5" id="KW-1185">Reference proteome</keyword>
<dbReference type="Pfam" id="PF08527">
    <property type="entry name" value="PAD_M"/>
    <property type="match status" value="1"/>
</dbReference>
<feature type="domain" description="Protein-arginine deiminase (PAD) central" evidence="3">
    <location>
        <begin position="115"/>
        <end position="218"/>
    </location>
</feature>
<dbReference type="SUPFAM" id="SSF110083">
    <property type="entry name" value="Peptidylarginine deiminase Pad4, middle domain"/>
    <property type="match status" value="1"/>
</dbReference>
<dbReference type="PANTHER" id="PTHR10837:SF11">
    <property type="entry name" value="PROTEIN-ARGININE DEIMINASE TYPE-1"/>
    <property type="match status" value="1"/>
</dbReference>
<dbReference type="SUPFAM" id="SSF49503">
    <property type="entry name" value="Cupredoxins"/>
    <property type="match status" value="1"/>
</dbReference>
<dbReference type="GO" id="GO:0005509">
    <property type="term" value="F:calcium ion binding"/>
    <property type="evidence" value="ECO:0007669"/>
    <property type="project" value="InterPro"/>
</dbReference>
<comment type="caution">
    <text evidence="4">The sequence shown here is derived from an EMBL/GenBank/DDBJ whole genome shotgun (WGS) entry which is preliminary data.</text>
</comment>
<feature type="region of interest" description="Disordered" evidence="1">
    <location>
        <begin position="447"/>
        <end position="483"/>
    </location>
</feature>
<evidence type="ECO:0000256" key="1">
    <source>
        <dbReference type="SAM" id="MobiDB-lite"/>
    </source>
</evidence>
<reference evidence="4 5" key="1">
    <citation type="journal article" date="2020" name="Nature">
        <title>Six reference-quality genomes reveal evolution of bat adaptations.</title>
        <authorList>
            <person name="Jebb D."/>
            <person name="Huang Z."/>
            <person name="Pippel M."/>
            <person name="Hughes G.M."/>
            <person name="Lavrichenko K."/>
            <person name="Devanna P."/>
            <person name="Winkler S."/>
            <person name="Jermiin L.S."/>
            <person name="Skirmuntt E.C."/>
            <person name="Katzourakis A."/>
            <person name="Burkitt-Gray L."/>
            <person name="Ray D.A."/>
            <person name="Sullivan K.A.M."/>
            <person name="Roscito J.G."/>
            <person name="Kirilenko B.M."/>
            <person name="Davalos L.M."/>
            <person name="Corthals A.P."/>
            <person name="Power M.L."/>
            <person name="Jones G."/>
            <person name="Ransome R.D."/>
            <person name="Dechmann D.K.N."/>
            <person name="Locatelli A.G."/>
            <person name="Puechmaille S.J."/>
            <person name="Fedrigo O."/>
            <person name="Jarvis E.D."/>
            <person name="Hiller M."/>
            <person name="Vernes S.C."/>
            <person name="Myers E.W."/>
            <person name="Teeling E.C."/>
        </authorList>
    </citation>
    <scope>NUCLEOTIDE SEQUENCE [LARGE SCALE GENOMIC DNA]</scope>
    <source>
        <strain evidence="4">MRouAeg1</strain>
        <tissue evidence="4">Muscle</tissue>
    </source>
</reference>
<dbReference type="GO" id="GO:0004668">
    <property type="term" value="F:protein-arginine deiminase activity"/>
    <property type="evidence" value="ECO:0007669"/>
    <property type="project" value="InterPro"/>
</dbReference>
<evidence type="ECO:0000259" key="3">
    <source>
        <dbReference type="Pfam" id="PF08527"/>
    </source>
</evidence>
<dbReference type="GO" id="GO:0005634">
    <property type="term" value="C:nucleus"/>
    <property type="evidence" value="ECO:0007669"/>
    <property type="project" value="TreeGrafter"/>
</dbReference>
<gene>
    <name evidence="4" type="ORF">HJG63_014852</name>
</gene>
<dbReference type="Proteomes" id="UP000593571">
    <property type="component" value="Unassembled WGS sequence"/>
</dbReference>
<dbReference type="PANTHER" id="PTHR10837">
    <property type="entry name" value="PEPTIDYLARGININE DEIMINASE"/>
    <property type="match status" value="1"/>
</dbReference>
<dbReference type="EMBL" id="JACASE010000001">
    <property type="protein sequence ID" value="KAF6507018.1"/>
    <property type="molecule type" value="Genomic_DNA"/>
</dbReference>
<dbReference type="GO" id="GO:0005737">
    <property type="term" value="C:cytoplasm"/>
    <property type="evidence" value="ECO:0007669"/>
    <property type="project" value="InterPro"/>
</dbReference>
<evidence type="ECO:0000313" key="5">
    <source>
        <dbReference type="Proteomes" id="UP000593571"/>
    </source>
</evidence>
<feature type="domain" description="Protein-arginine deiminase (PAD) N-terminal" evidence="2">
    <location>
        <begin position="1"/>
        <end position="113"/>
    </location>
</feature>
<sequence>MAPRRAVRLSLRKPTYAVCVVGVKTYVDVHSDVPKGAKTFEVSGSSGVEISMAYDPARVTEPTGKARWPLSVDVDVIVSVDTASKDLNDIKVKVSYFGQHEDGALGHSMLYLTGVDVSLDADTGRKGNVARGQGDKKSWRWGPEGYGAILLVNCDRDSLRSSGLDLANSQLTSLDDLKDMSPMVLTCDGPDKLFDNHTLVLKVSYSDSKRVGVFCARGEWPGGASSHPALSSASHTLSFFSCPHLSLPSVTFRDSHHSHTVGTQRVTQGVSIARPLLQTENRGSDACIPCHKLTRPFGGGAGTQTWVCPAPKPLVFPLPPSPAHFPPLITGRLTSTVQAGRGPGAGGAGEAEAQARPRNCRAGDLINPSLRLEKMPVLTPEVLCSFSSMARGLSWPFLLPLRRPLFRLTQNLSFWLNRPGRNQNVPSGASTVGVRGRSLARKPPWYQDRRKASVRGAPMTGPSADKSVPGGTFPRGGRKGAGRNHYIFF</sequence>
<dbReference type="InterPro" id="IPR036556">
    <property type="entry name" value="PAD_central_sf"/>
</dbReference>
<dbReference type="AlphaFoldDB" id="A0A7J8KDV1"/>
<dbReference type="FunFam" id="2.60.40.1700:FF:000001">
    <property type="entry name" value="Protein-arginine deiminase type-2"/>
    <property type="match status" value="1"/>
</dbReference>
<dbReference type="InterPro" id="IPR008972">
    <property type="entry name" value="Cupredoxin"/>
</dbReference>